<dbReference type="WBParaSite" id="scf7180000423030.g10051">
    <property type="protein sequence ID" value="scf7180000423030.g10051"/>
    <property type="gene ID" value="scf7180000423030.g10051"/>
</dbReference>
<feature type="region of interest" description="Disordered" evidence="1">
    <location>
        <begin position="1"/>
        <end position="90"/>
    </location>
</feature>
<dbReference type="Proteomes" id="UP000887560">
    <property type="component" value="Unplaced"/>
</dbReference>
<accession>A0A915P3U7</accession>
<proteinExistence type="predicted"/>
<evidence type="ECO:0000313" key="3">
    <source>
        <dbReference type="WBParaSite" id="scf7180000423030.g10051"/>
    </source>
</evidence>
<protein>
    <submittedName>
        <fullName evidence="3">K Homology domain-containing protein</fullName>
    </submittedName>
</protein>
<evidence type="ECO:0000313" key="2">
    <source>
        <dbReference type="Proteomes" id="UP000887560"/>
    </source>
</evidence>
<sequence length="90" mass="9912">MNFHRHSHKYSPAITTSERDAPTSFIGRITGRGGSSQRSSRRSSPEGQFISSARVTIQRPSKGDVKDIPTDTTTDLKKTPPRRGSQPDDS</sequence>
<name>A0A915P3U7_9BILA</name>
<feature type="compositionally biased region" description="Basic and acidic residues" evidence="1">
    <location>
        <begin position="61"/>
        <end position="78"/>
    </location>
</feature>
<reference evidence="3" key="1">
    <citation type="submission" date="2022-11" db="UniProtKB">
        <authorList>
            <consortium name="WormBaseParasite"/>
        </authorList>
    </citation>
    <scope>IDENTIFICATION</scope>
</reference>
<feature type="compositionally biased region" description="Polar residues" evidence="1">
    <location>
        <begin position="45"/>
        <end position="59"/>
    </location>
</feature>
<keyword evidence="2" id="KW-1185">Reference proteome</keyword>
<organism evidence="2 3">
    <name type="scientific">Meloidogyne floridensis</name>
    <dbReference type="NCBI Taxonomy" id="298350"/>
    <lineage>
        <taxon>Eukaryota</taxon>
        <taxon>Metazoa</taxon>
        <taxon>Ecdysozoa</taxon>
        <taxon>Nematoda</taxon>
        <taxon>Chromadorea</taxon>
        <taxon>Rhabditida</taxon>
        <taxon>Tylenchina</taxon>
        <taxon>Tylenchomorpha</taxon>
        <taxon>Tylenchoidea</taxon>
        <taxon>Meloidogynidae</taxon>
        <taxon>Meloidogyninae</taxon>
        <taxon>Meloidogyne</taxon>
    </lineage>
</organism>
<dbReference type="AlphaFoldDB" id="A0A915P3U7"/>
<evidence type="ECO:0000256" key="1">
    <source>
        <dbReference type="SAM" id="MobiDB-lite"/>
    </source>
</evidence>